<evidence type="ECO:0000256" key="2">
    <source>
        <dbReference type="ARBA" id="ARBA00023043"/>
    </source>
</evidence>
<feature type="repeat" description="ANK" evidence="3">
    <location>
        <begin position="284"/>
        <end position="316"/>
    </location>
</feature>
<name>A0A014P5V5_9HYPO</name>
<dbReference type="SMART" id="SM00248">
    <property type="entry name" value="ANK"/>
    <property type="match status" value="11"/>
</dbReference>
<dbReference type="InterPro" id="IPR036770">
    <property type="entry name" value="Ankyrin_rpt-contain_sf"/>
</dbReference>
<sequence>MDSFSPASLYPLCSAITQHAVSSTAEAQSLLQSAPQSNQITSQIAALSASFHAASVQVTHLEHALRNAAAISARMQSVLTENLTSCNSLAARLHKQMMRLHRENLKDVDARFVAAHLAALTTYQGLFRHLSQTLSIHQRDAQDANMTSLSAQQLIQQAASASQAASQTTSILLDDNVTQGCSPPAFNNLPHRPKNRDTPQDEPPPYAPTDPSSSNSHQGPTPPQTDAGPSGFSLGRTLKAFAHSLMPKPDPFVNALCQAVTNGDIQQVTGLLSQGINIDGKGEAGKTPLQCAIAADQQDAAEVLLSAGANYTSPGGWGHGMPPMFQAAAAGRVGIARLIMARGVQATETSITGQPYLVDVVGSNNLDGVRFLLDHGASPNSSSISGRRVLAQAVAQSNPELVELLVKRGASPNTPDMTGGSVLAVAAEKEDLRTVRTLLENGADVDGTTVYGATVLVDAIARNRLDLARVLLEHGASGASDDVSGQPVILAVLKSHRIQPGDKVDLVGRLLENGAPPNARDLAGTPALCLALDAATPDLARVLVEHGADTNAATGAGEPPLLYAVDKGHTTHARMLLEHGADANGAQSARGETPLVQAVARQDVELVKLLLEHGASVDVRAVEAAGTSRPDMLHILGLDRVHPPTYQASSS</sequence>
<keyword evidence="2 3" id="KW-0040">ANK repeat</keyword>
<feature type="repeat" description="ANK" evidence="3">
    <location>
        <begin position="590"/>
        <end position="622"/>
    </location>
</feature>
<dbReference type="EMBL" id="JELW01000035">
    <property type="protein sequence ID" value="EXU97628.1"/>
    <property type="molecule type" value="Genomic_DNA"/>
</dbReference>
<dbReference type="Pfam" id="PF12796">
    <property type="entry name" value="Ank_2"/>
    <property type="match status" value="3"/>
</dbReference>
<dbReference type="AlphaFoldDB" id="A0A014P5V5"/>
<dbReference type="eggNOG" id="KOG0504">
    <property type="taxonomic scope" value="Eukaryota"/>
</dbReference>
<dbReference type="PANTHER" id="PTHR24198">
    <property type="entry name" value="ANKYRIN REPEAT AND PROTEIN KINASE DOMAIN-CONTAINING PROTEIN"/>
    <property type="match status" value="1"/>
</dbReference>
<feature type="repeat" description="ANK" evidence="3">
    <location>
        <begin position="556"/>
        <end position="588"/>
    </location>
</feature>
<comment type="caution">
    <text evidence="5">The sequence shown here is derived from an EMBL/GenBank/DDBJ whole genome shotgun (WGS) entry which is preliminary data.</text>
</comment>
<dbReference type="SUPFAM" id="SSF48403">
    <property type="entry name" value="Ankyrin repeat"/>
    <property type="match status" value="1"/>
</dbReference>
<protein>
    <submittedName>
        <fullName evidence="5">Ankyrin repeat protein</fullName>
    </submittedName>
</protein>
<dbReference type="PROSITE" id="PS50088">
    <property type="entry name" value="ANK_REPEAT"/>
    <property type="match status" value="6"/>
</dbReference>
<reference evidence="5 6" key="1">
    <citation type="submission" date="2014-02" db="EMBL/GenBank/DDBJ databases">
        <title>The genome sequence of the entomopathogenic fungus Metarhizium robertsii ARSEF 2575.</title>
        <authorList>
            <person name="Giuliano Garisto Donzelli B."/>
            <person name="Roe B.A."/>
            <person name="Macmil S.L."/>
            <person name="Krasnoff S.B."/>
            <person name="Gibson D.M."/>
        </authorList>
    </citation>
    <scope>NUCLEOTIDE SEQUENCE [LARGE SCALE GENOMIC DNA]</scope>
    <source>
        <strain evidence="5 6">ARSEF 2575</strain>
    </source>
</reference>
<feature type="repeat" description="ANK" evidence="3">
    <location>
        <begin position="523"/>
        <end position="555"/>
    </location>
</feature>
<dbReference type="Proteomes" id="UP000030151">
    <property type="component" value="Unassembled WGS sequence"/>
</dbReference>
<dbReference type="OrthoDB" id="20872at2759"/>
<feature type="repeat" description="ANK" evidence="3">
    <location>
        <begin position="418"/>
        <end position="450"/>
    </location>
</feature>
<dbReference type="Gene3D" id="1.25.40.20">
    <property type="entry name" value="Ankyrin repeat-containing domain"/>
    <property type="match status" value="2"/>
</dbReference>
<keyword evidence="1" id="KW-0677">Repeat</keyword>
<dbReference type="InterPro" id="IPR002110">
    <property type="entry name" value="Ankyrin_rpt"/>
</dbReference>
<evidence type="ECO:0000256" key="3">
    <source>
        <dbReference type="PROSITE-ProRule" id="PRU00023"/>
    </source>
</evidence>
<dbReference type="PANTHER" id="PTHR24198:SF165">
    <property type="entry name" value="ANKYRIN REPEAT-CONTAINING PROTEIN-RELATED"/>
    <property type="match status" value="1"/>
</dbReference>
<feature type="compositionally biased region" description="Polar residues" evidence="4">
    <location>
        <begin position="210"/>
        <end position="219"/>
    </location>
</feature>
<accession>A0A014P5V5</accession>
<proteinExistence type="predicted"/>
<feature type="repeat" description="ANK" evidence="3">
    <location>
        <begin position="385"/>
        <end position="417"/>
    </location>
</feature>
<evidence type="ECO:0000256" key="4">
    <source>
        <dbReference type="SAM" id="MobiDB-lite"/>
    </source>
</evidence>
<dbReference type="PROSITE" id="PS50297">
    <property type="entry name" value="ANK_REP_REGION"/>
    <property type="match status" value="5"/>
</dbReference>
<organism evidence="5 6">
    <name type="scientific">Metarhizium robertsii</name>
    <dbReference type="NCBI Taxonomy" id="568076"/>
    <lineage>
        <taxon>Eukaryota</taxon>
        <taxon>Fungi</taxon>
        <taxon>Dikarya</taxon>
        <taxon>Ascomycota</taxon>
        <taxon>Pezizomycotina</taxon>
        <taxon>Sordariomycetes</taxon>
        <taxon>Hypocreomycetidae</taxon>
        <taxon>Hypocreales</taxon>
        <taxon>Clavicipitaceae</taxon>
        <taxon>Metarhizium</taxon>
    </lineage>
</organism>
<feature type="region of interest" description="Disordered" evidence="4">
    <location>
        <begin position="182"/>
        <end position="234"/>
    </location>
</feature>
<dbReference type="HOGENOM" id="CLU_023250_0_0_1"/>
<evidence type="ECO:0000256" key="1">
    <source>
        <dbReference type="ARBA" id="ARBA00022737"/>
    </source>
</evidence>
<evidence type="ECO:0000313" key="6">
    <source>
        <dbReference type="Proteomes" id="UP000030151"/>
    </source>
</evidence>
<evidence type="ECO:0000313" key="5">
    <source>
        <dbReference type="EMBL" id="EXU97628.1"/>
    </source>
</evidence>
<gene>
    <name evidence="5" type="ORF">X797_009348</name>
</gene>